<dbReference type="EMBL" id="CAKOFQ010006675">
    <property type="protein sequence ID" value="CAH1958112.1"/>
    <property type="molecule type" value="Genomic_DNA"/>
</dbReference>
<dbReference type="InterPro" id="IPR036397">
    <property type="entry name" value="RNaseH_sf"/>
</dbReference>
<dbReference type="SUPFAM" id="SSF46689">
    <property type="entry name" value="Homeodomain-like"/>
    <property type="match status" value="1"/>
</dbReference>
<name>A0A9P0JNI0_ACAOB</name>
<reference evidence="3" key="1">
    <citation type="submission" date="2022-03" db="EMBL/GenBank/DDBJ databases">
        <authorList>
            <person name="Sayadi A."/>
        </authorList>
    </citation>
    <scope>NUCLEOTIDE SEQUENCE</scope>
</reference>
<gene>
    <name evidence="3" type="ORF">ACAOBT_LOCUS2475</name>
</gene>
<dbReference type="OrthoDB" id="8193167at2759"/>
<dbReference type="InterPro" id="IPR009057">
    <property type="entry name" value="Homeodomain-like_sf"/>
</dbReference>
<comment type="caution">
    <text evidence="3">The sequence shown here is derived from an EMBL/GenBank/DDBJ whole genome shotgun (WGS) entry which is preliminary data.</text>
</comment>
<protein>
    <recommendedName>
        <fullName evidence="2">DDE-1 domain-containing protein</fullName>
    </recommendedName>
</protein>
<dbReference type="GO" id="GO:0005634">
    <property type="term" value="C:nucleus"/>
    <property type="evidence" value="ECO:0007669"/>
    <property type="project" value="UniProtKB-SubCell"/>
</dbReference>
<dbReference type="GO" id="GO:0003677">
    <property type="term" value="F:DNA binding"/>
    <property type="evidence" value="ECO:0007669"/>
    <property type="project" value="TreeGrafter"/>
</dbReference>
<keyword evidence="4" id="KW-1185">Reference proteome</keyword>
<dbReference type="AlphaFoldDB" id="A0A9P0JNI0"/>
<evidence type="ECO:0000313" key="3">
    <source>
        <dbReference type="EMBL" id="CAH1958112.1"/>
    </source>
</evidence>
<accession>A0A9P0JNI0</accession>
<proteinExistence type="predicted"/>
<dbReference type="PANTHER" id="PTHR19303:SF74">
    <property type="entry name" value="POGO TRANSPOSABLE ELEMENT WITH KRAB DOMAIN"/>
    <property type="match status" value="1"/>
</dbReference>
<dbReference type="Gene3D" id="1.10.10.60">
    <property type="entry name" value="Homeodomain-like"/>
    <property type="match status" value="1"/>
</dbReference>
<dbReference type="PANTHER" id="PTHR19303">
    <property type="entry name" value="TRANSPOSON"/>
    <property type="match status" value="1"/>
</dbReference>
<dbReference type="Gene3D" id="3.30.420.10">
    <property type="entry name" value="Ribonuclease H-like superfamily/Ribonuclease H"/>
    <property type="match status" value="1"/>
</dbReference>
<evidence type="ECO:0000313" key="4">
    <source>
        <dbReference type="Proteomes" id="UP001152888"/>
    </source>
</evidence>
<evidence type="ECO:0000256" key="1">
    <source>
        <dbReference type="ARBA" id="ARBA00004123"/>
    </source>
</evidence>
<dbReference type="Proteomes" id="UP001152888">
    <property type="component" value="Unassembled WGS sequence"/>
</dbReference>
<dbReference type="InterPro" id="IPR050863">
    <property type="entry name" value="CenT-Element_Derived"/>
</dbReference>
<evidence type="ECO:0000259" key="2">
    <source>
        <dbReference type="Pfam" id="PF03184"/>
    </source>
</evidence>
<comment type="subcellular location">
    <subcellularLocation>
        <location evidence="1">Nucleus</location>
    </subcellularLocation>
</comment>
<dbReference type="InterPro" id="IPR004875">
    <property type="entry name" value="DDE_SF_endonuclease_dom"/>
</dbReference>
<dbReference type="Pfam" id="PF03184">
    <property type="entry name" value="DDE_1"/>
    <property type="match status" value="1"/>
</dbReference>
<sequence>MPRKYKRRVGSRRYADYTAETLQMCLAEIRSGDISHRKAEPKYKIPRRTILNKLKGNHCKKPGKQPIYTSQEEHQFVECIVALGEYGFPINSRELRHIIKNYLSRCGREVKTFQDNLPGQDWTNAFIIRHPEISIRFAENIKRTRAAVDEPLLRSFFENLAGELKDVPPSNVWNFDETNLTDDPGKKKVLVKKGTKYPEIIRNASKTSISIMFCGNAAGELLPPYVVYRAHKMWTTWAENGPKGCRYNASSSGWFDANIFTDWLGCQMIPRLKKIEGKKVLLCDNLSSHITIHSLDLCRKNEIHLICLPPNSTHLTQPLDVAFFRPLKIAWRQVLSDWKNSEEGVRNTNIQKQFFPPLLLKLMEIITPYAEANLKAGFRKCGIFPLNIEEVLSRIPRSTCNPDVVQSAFLESLEAKRTAITNTTTKRRKKLNVPAGKSVSADESIITEETSLDELTASFSRQDEDVVFDDNSSDDVNFEELDKDQQIEKEFMSFIEGQKNEFHFANVIREVGRFVVFSYMGQLFPGEIVAFDDEKVTINAMEKSLKMWKLPSRRDELTYPWSDVLGGIATPKKISKRGTFTVPELTPLFDLC</sequence>
<organism evidence="3 4">
    <name type="scientific">Acanthoscelides obtectus</name>
    <name type="common">Bean weevil</name>
    <name type="synonym">Bruchus obtectus</name>
    <dbReference type="NCBI Taxonomy" id="200917"/>
    <lineage>
        <taxon>Eukaryota</taxon>
        <taxon>Metazoa</taxon>
        <taxon>Ecdysozoa</taxon>
        <taxon>Arthropoda</taxon>
        <taxon>Hexapoda</taxon>
        <taxon>Insecta</taxon>
        <taxon>Pterygota</taxon>
        <taxon>Neoptera</taxon>
        <taxon>Endopterygota</taxon>
        <taxon>Coleoptera</taxon>
        <taxon>Polyphaga</taxon>
        <taxon>Cucujiformia</taxon>
        <taxon>Chrysomeloidea</taxon>
        <taxon>Chrysomelidae</taxon>
        <taxon>Bruchinae</taxon>
        <taxon>Bruchini</taxon>
        <taxon>Acanthoscelides</taxon>
    </lineage>
</organism>
<feature type="domain" description="DDE-1" evidence="2">
    <location>
        <begin position="207"/>
        <end position="340"/>
    </location>
</feature>